<dbReference type="InterPro" id="IPR051396">
    <property type="entry name" value="Bact_Antivir_Def_Nuclease"/>
</dbReference>
<keyword evidence="3" id="KW-1185">Reference proteome</keyword>
<gene>
    <name evidence="2" type="ORF">WGH24286_01908</name>
</gene>
<dbReference type="RefSeq" id="WP_230099478.1">
    <property type="nucleotide sequence ID" value="NZ_CAKKNT010000041.1"/>
</dbReference>
<evidence type="ECO:0000259" key="1">
    <source>
        <dbReference type="Pfam" id="PF13304"/>
    </source>
</evidence>
<sequence length="503" mass="57785">MKFYINSNFKLNESISYPHCRLAESTWNDWGFLSTFTLTYYSEKEAHGQVLGSVKIGKKDMNLPNIYSETVRTPIENEFTSLDNEYFSLGNSSDYYRNLYKVGLSNSKDQQEILNSLRDVVYDRNVYFENERQSIMQNSLMRNISRKTILDVYSQVLTTGNENLTAYKFSIKLKNEINDTMMNFSVTPEMLPQSNIHTLIGRNGVGKTNFFKNIILTLTDSSKNTDTVEDFIGRESISSVLALSYSIFDTTLPKEDINAKIPYKFIGFIQNKGNKIKDINEFIIEEFIESVNYIREHKFLYELIASCLDILNSDPIFESLQVRDWFGKNNEENLKTLYSKLSSGHKIVLLNVVKIIINVEPNSIVLIDEPEQNLHPPLISSFVQALLNVLKKRNAMAIIATHSPVIVQECTTESTWILNRSRNQLKISRPTIKTFGANVGAITYDIFDLEVDNSGYMNIINEKIEQGYSLDEIENIFNNKLGEESSIRIASILFQKEIYNGHK</sequence>
<accession>A0ABM8ZFH3</accession>
<dbReference type="PANTHER" id="PTHR43581:SF2">
    <property type="entry name" value="EXCINUCLEASE ATPASE SUBUNIT"/>
    <property type="match status" value="1"/>
</dbReference>
<dbReference type="Pfam" id="PF13304">
    <property type="entry name" value="AAA_21"/>
    <property type="match status" value="1"/>
</dbReference>
<protein>
    <recommendedName>
        <fullName evidence="1">ATPase AAA-type core domain-containing protein</fullName>
    </recommendedName>
</protein>
<evidence type="ECO:0000313" key="2">
    <source>
        <dbReference type="EMBL" id="CAH0419449.1"/>
    </source>
</evidence>
<dbReference type="SUPFAM" id="SSF52540">
    <property type="entry name" value="P-loop containing nucleoside triphosphate hydrolases"/>
    <property type="match status" value="1"/>
</dbReference>
<dbReference type="Proteomes" id="UP000789719">
    <property type="component" value="Unassembled WGS sequence"/>
</dbReference>
<reference evidence="2 3" key="1">
    <citation type="submission" date="2021-11" db="EMBL/GenBank/DDBJ databases">
        <authorList>
            <person name="Depoorter E."/>
        </authorList>
    </citation>
    <scope>NUCLEOTIDE SEQUENCE [LARGE SCALE GENOMIC DNA]</scope>
    <source>
        <strain evidence="2 3">LMG 24286</strain>
    </source>
</reference>
<feature type="domain" description="ATPase AAA-type core" evidence="1">
    <location>
        <begin position="330"/>
        <end position="407"/>
    </location>
</feature>
<proteinExistence type="predicted"/>
<dbReference type="InterPro" id="IPR003959">
    <property type="entry name" value="ATPase_AAA_core"/>
</dbReference>
<dbReference type="InterPro" id="IPR027417">
    <property type="entry name" value="P-loop_NTPase"/>
</dbReference>
<name>A0ABM8ZFH3_9LACO</name>
<comment type="caution">
    <text evidence="2">The sequence shown here is derived from an EMBL/GenBank/DDBJ whole genome shotgun (WGS) entry which is preliminary data.</text>
</comment>
<dbReference type="Gene3D" id="3.40.50.300">
    <property type="entry name" value="P-loop containing nucleotide triphosphate hydrolases"/>
    <property type="match status" value="1"/>
</dbReference>
<dbReference type="EMBL" id="CAKKNT010000041">
    <property type="protein sequence ID" value="CAH0419449.1"/>
    <property type="molecule type" value="Genomic_DNA"/>
</dbReference>
<dbReference type="PANTHER" id="PTHR43581">
    <property type="entry name" value="ATP/GTP PHOSPHATASE"/>
    <property type="match status" value="1"/>
</dbReference>
<evidence type="ECO:0000313" key="3">
    <source>
        <dbReference type="Proteomes" id="UP000789719"/>
    </source>
</evidence>
<organism evidence="2 3">
    <name type="scientific">Periweissella ghanensis</name>
    <dbReference type="NCBI Taxonomy" id="467997"/>
    <lineage>
        <taxon>Bacteria</taxon>
        <taxon>Bacillati</taxon>
        <taxon>Bacillota</taxon>
        <taxon>Bacilli</taxon>
        <taxon>Lactobacillales</taxon>
        <taxon>Lactobacillaceae</taxon>
        <taxon>Periweissella</taxon>
    </lineage>
</organism>